<dbReference type="PANTHER" id="PTHR33091:SF29">
    <property type="entry name" value="SUBTILISIN INHIBITOR 1"/>
    <property type="match status" value="1"/>
</dbReference>
<keyword evidence="2" id="KW-0722">Serine protease inhibitor</keyword>
<sequence length="135" mass="15805">MYVRVIIIIIVILLLLRRKSNTGAKFPKHWKSPPSIQTADYRQFPPPYEKYYGSSTMVNWILNNQENDRTSPWENLVGFQAAYAKQVINENRPDLQIYVINQNDLVTQDYRTDRVRIFVDEYQIVVGGNKTPQIG</sequence>
<dbReference type="Pfam" id="PF00280">
    <property type="entry name" value="potato_inhibit"/>
    <property type="match status" value="1"/>
</dbReference>
<name>A0A5J6VI93_9VIRU</name>
<keyword evidence="1" id="KW-0646">Protease inhibitor</keyword>
<organism evidence="3">
    <name type="scientific">Megaviridae environmental sample</name>
    <dbReference type="NCBI Taxonomy" id="1737588"/>
    <lineage>
        <taxon>Viruses</taxon>
        <taxon>Varidnaviria</taxon>
        <taxon>Bamfordvirae</taxon>
        <taxon>Nucleocytoviricota</taxon>
        <taxon>Megaviricetes</taxon>
        <taxon>Imitervirales</taxon>
        <taxon>Mimiviridae</taxon>
        <taxon>environmental samples</taxon>
    </lineage>
</organism>
<dbReference type="InterPro" id="IPR036354">
    <property type="entry name" value="Prot_inh_pot1_sf"/>
</dbReference>
<proteinExistence type="predicted"/>
<reference evidence="3" key="1">
    <citation type="journal article" date="2019" name="Philos. Trans. R. Soc. Lond., B, Biol. Sci.">
        <title>Targeted metagenomic recovery of four divergent viruses reveals shared and distinctive characteristics of giant viruses of marine eukaryotes.</title>
        <authorList>
            <person name="Needham D.M."/>
            <person name="Poirier C."/>
            <person name="Hehenberger E."/>
            <person name="Jimenez V."/>
            <person name="Swalwell J.E."/>
            <person name="Santoro A.E."/>
            <person name="Worden A.Z."/>
        </authorList>
    </citation>
    <scope>NUCLEOTIDE SEQUENCE</scope>
    <source>
        <strain evidence="3">OPacV-662</strain>
    </source>
</reference>
<dbReference type="Gene3D" id="3.30.10.10">
    <property type="entry name" value="Trypsin Inhibitor V, subunit A"/>
    <property type="match status" value="1"/>
</dbReference>
<evidence type="ECO:0000313" key="3">
    <source>
        <dbReference type="EMBL" id="QFG73915.1"/>
    </source>
</evidence>
<dbReference type="GO" id="GO:0004867">
    <property type="term" value="F:serine-type endopeptidase inhibitor activity"/>
    <property type="evidence" value="ECO:0007669"/>
    <property type="project" value="UniProtKB-KW"/>
</dbReference>
<dbReference type="InterPro" id="IPR000864">
    <property type="entry name" value="Prot_inh_pot1"/>
</dbReference>
<dbReference type="PANTHER" id="PTHR33091">
    <property type="entry name" value="PROTEIN, PUTATIVE, EXPRESSED-RELATED"/>
    <property type="match status" value="1"/>
</dbReference>
<protein>
    <submittedName>
        <fullName evidence="3">Potato inhibitor I family protein</fullName>
    </submittedName>
</protein>
<accession>A0A5J6VI93</accession>
<evidence type="ECO:0000256" key="2">
    <source>
        <dbReference type="ARBA" id="ARBA00022900"/>
    </source>
</evidence>
<dbReference type="EMBL" id="MN448274">
    <property type="protein sequence ID" value="QFG73915.1"/>
    <property type="molecule type" value="Genomic_DNA"/>
</dbReference>
<dbReference type="SUPFAM" id="SSF54654">
    <property type="entry name" value="CI-2 family of serine protease inhibitors"/>
    <property type="match status" value="1"/>
</dbReference>
<dbReference type="GO" id="GO:0009611">
    <property type="term" value="P:response to wounding"/>
    <property type="evidence" value="ECO:0007669"/>
    <property type="project" value="InterPro"/>
</dbReference>
<evidence type="ECO:0000256" key="1">
    <source>
        <dbReference type="ARBA" id="ARBA00022690"/>
    </source>
</evidence>
<dbReference type="PRINTS" id="PR00292">
    <property type="entry name" value="POTATOINHBTR"/>
</dbReference>